<dbReference type="InterPro" id="IPR013083">
    <property type="entry name" value="Znf_RING/FYVE/PHD"/>
</dbReference>
<dbReference type="InterPro" id="IPR000315">
    <property type="entry name" value="Znf_B-box"/>
</dbReference>
<sequence length="486" mass="55767">MHSALSQQIQCPICLNHFKDPVCLPCEHSFCRGCITRLMECNPHDLRCPECRGPFSQHDVRTSRLLRNMVYATRAHLEEHEALKKRVDMIGTAAATPNRDSPELICPKHNEPFKLFCETDQKLICFICREENVHQGHKFKTMNDAAKIKKAEANAVLKVLFSEDEQLTDMSKKQHDEMSKTKSKSEFLEARISAQFAKMHKFLTEREGELKKTLRENEQEVVGRMEQNVRTMEELLSDGKEEQGTLVSALETDKPDSFLKWWSEQGNRMVEGMLNERIKPKLENVSVISDCLSLGPYETYLQFFAWKEMLRTVNPIPRRLTMKDNDDACLKVSPSGRFVQRSSKKGKFSTKKYNMPFTSSAQSFRHGQHYWEVEVGEKLSWVVGVSVKEYSHADTVLYFSSEEGYYIIQYGSGTAAERALTGIEENLRKIGVCLDCERNQVSFYNAEGMTLIDVTECDFNSPHSLCVSPGLYHDGKNSDPVTLCWY</sequence>
<dbReference type="AlphaFoldDB" id="A0A6J2W7F8"/>
<keyword evidence="3" id="KW-0862">Zinc</keyword>
<dbReference type="PROSITE" id="PS00518">
    <property type="entry name" value="ZF_RING_1"/>
    <property type="match status" value="1"/>
</dbReference>
<dbReference type="InterPro" id="IPR003877">
    <property type="entry name" value="SPRY_dom"/>
</dbReference>
<dbReference type="Gene3D" id="3.30.160.60">
    <property type="entry name" value="Classic Zinc Finger"/>
    <property type="match status" value="1"/>
</dbReference>
<gene>
    <name evidence="9" type="primary">LOC115821712</name>
</gene>
<feature type="domain" description="RING-type" evidence="5">
    <location>
        <begin position="11"/>
        <end position="52"/>
    </location>
</feature>
<keyword evidence="8" id="KW-1185">Reference proteome</keyword>
<dbReference type="SMART" id="SM00336">
    <property type="entry name" value="BBOX"/>
    <property type="match status" value="1"/>
</dbReference>
<dbReference type="OrthoDB" id="654191at2759"/>
<dbReference type="Pfam" id="PF15227">
    <property type="entry name" value="zf-C3HC4_4"/>
    <property type="match status" value="1"/>
</dbReference>
<accession>A0A6J2W7F8</accession>
<dbReference type="SUPFAM" id="SSF57845">
    <property type="entry name" value="B-box zinc-binding domain"/>
    <property type="match status" value="1"/>
</dbReference>
<dbReference type="PRINTS" id="PR01407">
    <property type="entry name" value="BUTYPHLNCDUF"/>
</dbReference>
<dbReference type="InterPro" id="IPR043136">
    <property type="entry name" value="B30.2/SPRY_sf"/>
</dbReference>
<dbReference type="InterPro" id="IPR001841">
    <property type="entry name" value="Znf_RING"/>
</dbReference>
<proteinExistence type="predicted"/>
<dbReference type="PROSITE" id="PS50188">
    <property type="entry name" value="B302_SPRY"/>
    <property type="match status" value="1"/>
</dbReference>
<dbReference type="InterPro" id="IPR050143">
    <property type="entry name" value="TRIM/RBCC"/>
</dbReference>
<dbReference type="Pfam" id="PF00622">
    <property type="entry name" value="SPRY"/>
    <property type="match status" value="1"/>
</dbReference>
<evidence type="ECO:0000256" key="1">
    <source>
        <dbReference type="ARBA" id="ARBA00022723"/>
    </source>
</evidence>
<evidence type="ECO:0000259" key="5">
    <source>
        <dbReference type="PROSITE" id="PS50089"/>
    </source>
</evidence>
<dbReference type="PANTHER" id="PTHR24103">
    <property type="entry name" value="E3 UBIQUITIN-PROTEIN LIGASE TRIM"/>
    <property type="match status" value="1"/>
</dbReference>
<dbReference type="Gene3D" id="2.60.120.920">
    <property type="match status" value="1"/>
</dbReference>
<dbReference type="InterPro" id="IPR003879">
    <property type="entry name" value="Butyrophylin_SPRY"/>
</dbReference>
<organism evidence="8 9">
    <name type="scientific">Chanos chanos</name>
    <name type="common">Milkfish</name>
    <name type="synonym">Mugil chanos</name>
    <dbReference type="NCBI Taxonomy" id="29144"/>
    <lineage>
        <taxon>Eukaryota</taxon>
        <taxon>Metazoa</taxon>
        <taxon>Chordata</taxon>
        <taxon>Craniata</taxon>
        <taxon>Vertebrata</taxon>
        <taxon>Euteleostomi</taxon>
        <taxon>Actinopterygii</taxon>
        <taxon>Neopterygii</taxon>
        <taxon>Teleostei</taxon>
        <taxon>Ostariophysi</taxon>
        <taxon>Gonorynchiformes</taxon>
        <taxon>Chanidae</taxon>
        <taxon>Chanos</taxon>
    </lineage>
</organism>
<dbReference type="InterPro" id="IPR017907">
    <property type="entry name" value="Znf_RING_CS"/>
</dbReference>
<evidence type="ECO:0000256" key="4">
    <source>
        <dbReference type="PROSITE-ProRule" id="PRU00024"/>
    </source>
</evidence>
<evidence type="ECO:0000256" key="2">
    <source>
        <dbReference type="ARBA" id="ARBA00022771"/>
    </source>
</evidence>
<dbReference type="PROSITE" id="PS50089">
    <property type="entry name" value="ZF_RING_2"/>
    <property type="match status" value="1"/>
</dbReference>
<evidence type="ECO:0000313" key="9">
    <source>
        <dbReference type="RefSeq" id="XP_030641375.1"/>
    </source>
</evidence>
<dbReference type="PROSITE" id="PS50119">
    <property type="entry name" value="ZF_BBOX"/>
    <property type="match status" value="1"/>
</dbReference>
<dbReference type="InParanoid" id="A0A6J2W7F8"/>
<name>A0A6J2W7F8_CHACN</name>
<evidence type="ECO:0000259" key="6">
    <source>
        <dbReference type="PROSITE" id="PS50119"/>
    </source>
</evidence>
<dbReference type="Gene3D" id="3.30.40.10">
    <property type="entry name" value="Zinc/RING finger domain, C3HC4 (zinc finger)"/>
    <property type="match status" value="1"/>
</dbReference>
<dbReference type="SMART" id="SM00184">
    <property type="entry name" value="RING"/>
    <property type="match status" value="1"/>
</dbReference>
<evidence type="ECO:0000256" key="3">
    <source>
        <dbReference type="ARBA" id="ARBA00022833"/>
    </source>
</evidence>
<dbReference type="Proteomes" id="UP000504632">
    <property type="component" value="Chromosome 9"/>
</dbReference>
<dbReference type="InterPro" id="IPR001870">
    <property type="entry name" value="B30.2/SPRY"/>
</dbReference>
<keyword evidence="1" id="KW-0479">Metal-binding</keyword>
<keyword evidence="2 4" id="KW-0863">Zinc-finger</keyword>
<dbReference type="GO" id="GO:0008270">
    <property type="term" value="F:zinc ion binding"/>
    <property type="evidence" value="ECO:0007669"/>
    <property type="project" value="UniProtKB-KW"/>
</dbReference>
<dbReference type="GeneID" id="115821712"/>
<dbReference type="SUPFAM" id="SSF49899">
    <property type="entry name" value="Concanavalin A-like lectins/glucanases"/>
    <property type="match status" value="1"/>
</dbReference>
<dbReference type="RefSeq" id="XP_030641375.1">
    <property type="nucleotide sequence ID" value="XM_030785515.1"/>
</dbReference>
<evidence type="ECO:0000259" key="7">
    <source>
        <dbReference type="PROSITE" id="PS50188"/>
    </source>
</evidence>
<feature type="domain" description="B30.2/SPRY" evidence="7">
    <location>
        <begin position="298"/>
        <end position="486"/>
    </location>
</feature>
<feature type="domain" description="B box-type" evidence="6">
    <location>
        <begin position="101"/>
        <end position="142"/>
    </location>
</feature>
<evidence type="ECO:0000313" key="8">
    <source>
        <dbReference type="Proteomes" id="UP000504632"/>
    </source>
</evidence>
<dbReference type="CDD" id="cd19800">
    <property type="entry name" value="Bbox2_xNF7-like"/>
    <property type="match status" value="1"/>
</dbReference>
<dbReference type="Pfam" id="PF00643">
    <property type="entry name" value="zf-B_box"/>
    <property type="match status" value="1"/>
</dbReference>
<reference evidence="9" key="1">
    <citation type="submission" date="2025-08" db="UniProtKB">
        <authorList>
            <consortium name="RefSeq"/>
        </authorList>
    </citation>
    <scope>IDENTIFICATION</scope>
</reference>
<dbReference type="SUPFAM" id="SSF57850">
    <property type="entry name" value="RING/U-box"/>
    <property type="match status" value="1"/>
</dbReference>
<dbReference type="InterPro" id="IPR013320">
    <property type="entry name" value="ConA-like_dom_sf"/>
</dbReference>
<protein>
    <submittedName>
        <fullName evidence="9">Nuclear factor 7, brain-like</fullName>
    </submittedName>
</protein>